<dbReference type="Proteomes" id="UP001152320">
    <property type="component" value="Chromosome 5"/>
</dbReference>
<organism evidence="1 2">
    <name type="scientific">Holothuria leucospilota</name>
    <name type="common">Black long sea cucumber</name>
    <name type="synonym">Mertensiothuria leucospilota</name>
    <dbReference type="NCBI Taxonomy" id="206669"/>
    <lineage>
        <taxon>Eukaryota</taxon>
        <taxon>Metazoa</taxon>
        <taxon>Echinodermata</taxon>
        <taxon>Eleutherozoa</taxon>
        <taxon>Echinozoa</taxon>
        <taxon>Holothuroidea</taxon>
        <taxon>Aspidochirotacea</taxon>
        <taxon>Aspidochirotida</taxon>
        <taxon>Holothuriidae</taxon>
        <taxon>Holothuria</taxon>
    </lineage>
</organism>
<dbReference type="AlphaFoldDB" id="A0A9Q1CBT3"/>
<name>A0A9Q1CBT3_HOLLE</name>
<dbReference type="EMBL" id="JAIZAY010000005">
    <property type="protein sequence ID" value="KAJ8041810.1"/>
    <property type="molecule type" value="Genomic_DNA"/>
</dbReference>
<protein>
    <submittedName>
        <fullName evidence="1">Uncharacterized protein</fullName>
    </submittedName>
</protein>
<sequence>MLCIEIKTRKHDHITPILRYLHWLPVWQRIDFKIMLLTWKALNGKAPVYHGELLKPYSTGRNLRSAGKNLLAIPRTSTAAGNKAFSVAAPKLWNSVPLNICCCTSLPTFKDSLKTYLFSIAYD</sequence>
<keyword evidence="2" id="KW-1185">Reference proteome</keyword>
<comment type="caution">
    <text evidence="1">The sequence shown here is derived from an EMBL/GenBank/DDBJ whole genome shotgun (WGS) entry which is preliminary data.</text>
</comment>
<accession>A0A9Q1CBT3</accession>
<evidence type="ECO:0000313" key="2">
    <source>
        <dbReference type="Proteomes" id="UP001152320"/>
    </source>
</evidence>
<proteinExistence type="predicted"/>
<gene>
    <name evidence="1" type="ORF">HOLleu_12718</name>
</gene>
<dbReference type="OrthoDB" id="419189at2759"/>
<reference evidence="1" key="1">
    <citation type="submission" date="2021-10" db="EMBL/GenBank/DDBJ databases">
        <title>Tropical sea cucumber genome reveals ecological adaptation and Cuvierian tubules defense mechanism.</title>
        <authorList>
            <person name="Chen T."/>
        </authorList>
    </citation>
    <scope>NUCLEOTIDE SEQUENCE</scope>
    <source>
        <strain evidence="1">Nanhai2018</strain>
        <tissue evidence="1">Muscle</tissue>
    </source>
</reference>
<evidence type="ECO:0000313" key="1">
    <source>
        <dbReference type="EMBL" id="KAJ8041810.1"/>
    </source>
</evidence>